<dbReference type="EMBL" id="LJGW01000095">
    <property type="protein sequence ID" value="OEV13151.1"/>
    <property type="molecule type" value="Genomic_DNA"/>
</dbReference>
<accession>A0A1E7LAM7</accession>
<name>A0A1E7LAM7_9ACTN</name>
<sequence length="87" mass="9500">MDGDAAAKEHYDEAKESCDLAGIACLQPPCPASDVRCLLLRCGAETNIVDLGIKRRPTERTLRKFRACLLRIRGAGENKRALYVGAP</sequence>
<evidence type="ECO:0000313" key="1">
    <source>
        <dbReference type="EMBL" id="OEV13151.1"/>
    </source>
</evidence>
<dbReference type="Proteomes" id="UP000176005">
    <property type="component" value="Unassembled WGS sequence"/>
</dbReference>
<comment type="caution">
    <text evidence="1">The sequence shown here is derived from an EMBL/GenBank/DDBJ whole genome shotgun (WGS) entry which is preliminary data.</text>
</comment>
<dbReference type="AlphaFoldDB" id="A0A1E7LAM7"/>
<reference evidence="1 2" key="1">
    <citation type="journal article" date="2016" name="Front. Microbiol.">
        <title>Comparative Genomics Analysis of Streptomyces Species Reveals Their Adaptation to the Marine Environment and Their Diversity at the Genomic Level.</title>
        <authorList>
            <person name="Tian X."/>
            <person name="Zhang Z."/>
            <person name="Yang T."/>
            <person name="Chen M."/>
            <person name="Li J."/>
            <person name="Chen F."/>
            <person name="Yang J."/>
            <person name="Li W."/>
            <person name="Zhang B."/>
            <person name="Zhang Z."/>
            <person name="Wu J."/>
            <person name="Zhang C."/>
            <person name="Long L."/>
            <person name="Xiao J."/>
        </authorList>
    </citation>
    <scope>NUCLEOTIDE SEQUENCE [LARGE SCALE GENOMIC DNA]</scope>
    <source>
        <strain evidence="1 2">SCSIO 10429</strain>
    </source>
</reference>
<keyword evidence="2" id="KW-1185">Reference proteome</keyword>
<organism evidence="1 2">
    <name type="scientific">Streptomyces nanshensis</name>
    <dbReference type="NCBI Taxonomy" id="518642"/>
    <lineage>
        <taxon>Bacteria</taxon>
        <taxon>Bacillati</taxon>
        <taxon>Actinomycetota</taxon>
        <taxon>Actinomycetes</taxon>
        <taxon>Kitasatosporales</taxon>
        <taxon>Streptomycetaceae</taxon>
        <taxon>Streptomyces</taxon>
    </lineage>
</organism>
<gene>
    <name evidence="1" type="ORF">AN218_04895</name>
</gene>
<proteinExistence type="predicted"/>
<protein>
    <submittedName>
        <fullName evidence="1">Uncharacterized protein</fullName>
    </submittedName>
</protein>
<evidence type="ECO:0000313" key="2">
    <source>
        <dbReference type="Proteomes" id="UP000176005"/>
    </source>
</evidence>